<feature type="domain" description="ABC transmembrane type-1" evidence="9">
    <location>
        <begin position="151"/>
        <end position="330"/>
    </location>
</feature>
<proteinExistence type="inferred from homology"/>
<protein>
    <submittedName>
        <fullName evidence="10">ABC transporter permease subunit</fullName>
    </submittedName>
</protein>
<keyword evidence="11" id="KW-1185">Reference proteome</keyword>
<evidence type="ECO:0000256" key="7">
    <source>
        <dbReference type="RuleBase" id="RU363032"/>
    </source>
</evidence>
<dbReference type="EMBL" id="CP141059">
    <property type="protein sequence ID" value="WQQ27601.1"/>
    <property type="molecule type" value="Genomic_DNA"/>
</dbReference>
<keyword evidence="6 7" id="KW-0472">Membrane</keyword>
<keyword evidence="3" id="KW-1003">Cell membrane</keyword>
<evidence type="ECO:0000256" key="3">
    <source>
        <dbReference type="ARBA" id="ARBA00022475"/>
    </source>
</evidence>
<evidence type="ECO:0000256" key="1">
    <source>
        <dbReference type="ARBA" id="ARBA00004141"/>
    </source>
</evidence>
<feature type="region of interest" description="Disordered" evidence="8">
    <location>
        <begin position="1"/>
        <end position="22"/>
    </location>
</feature>
<feature type="transmembrane region" description="Helical" evidence="7">
    <location>
        <begin position="199"/>
        <end position="225"/>
    </location>
</feature>
<dbReference type="Gene3D" id="1.10.3720.10">
    <property type="entry name" value="MetI-like"/>
    <property type="match status" value="2"/>
</dbReference>
<reference evidence="11" key="1">
    <citation type="submission" date="2023-12" db="EMBL/GenBank/DDBJ databases">
        <title>Novel species in genus Nocardioides.</title>
        <authorList>
            <person name="Zhou H."/>
        </authorList>
    </citation>
    <scope>NUCLEOTIDE SEQUENCE [LARGE SCALE GENOMIC DNA]</scope>
    <source>
        <strain evidence="11">HM61</strain>
    </source>
</reference>
<feature type="transmembrane region" description="Helical" evidence="7">
    <location>
        <begin position="516"/>
        <end position="543"/>
    </location>
</feature>
<dbReference type="Proteomes" id="UP001327225">
    <property type="component" value="Chromosome"/>
</dbReference>
<feature type="transmembrane region" description="Helical" evidence="7">
    <location>
        <begin position="472"/>
        <end position="496"/>
    </location>
</feature>
<evidence type="ECO:0000313" key="11">
    <source>
        <dbReference type="Proteomes" id="UP001327225"/>
    </source>
</evidence>
<comment type="similarity">
    <text evidence="7">Belongs to the binding-protein-dependent transport system permease family.</text>
</comment>
<feature type="transmembrane region" description="Helical" evidence="7">
    <location>
        <begin position="155"/>
        <end position="179"/>
    </location>
</feature>
<dbReference type="InterPro" id="IPR000515">
    <property type="entry name" value="MetI-like"/>
</dbReference>
<feature type="transmembrane region" description="Helical" evidence="7">
    <location>
        <begin position="353"/>
        <end position="373"/>
    </location>
</feature>
<accession>A0ABZ0ZUV8</accession>
<feature type="transmembrane region" description="Helical" evidence="7">
    <location>
        <begin position="30"/>
        <end position="47"/>
    </location>
</feature>
<dbReference type="InterPro" id="IPR035906">
    <property type="entry name" value="MetI-like_sf"/>
</dbReference>
<keyword evidence="4 7" id="KW-0812">Transmembrane</keyword>
<evidence type="ECO:0000256" key="2">
    <source>
        <dbReference type="ARBA" id="ARBA00022448"/>
    </source>
</evidence>
<feature type="compositionally biased region" description="Low complexity" evidence="8">
    <location>
        <begin position="660"/>
        <end position="670"/>
    </location>
</feature>
<keyword evidence="2 7" id="KW-0813">Transport</keyword>
<evidence type="ECO:0000313" key="10">
    <source>
        <dbReference type="EMBL" id="WQQ27601.1"/>
    </source>
</evidence>
<feature type="transmembrane region" description="Helical" evidence="7">
    <location>
        <begin position="270"/>
        <end position="291"/>
    </location>
</feature>
<dbReference type="SUPFAM" id="SSF161098">
    <property type="entry name" value="MetI-like"/>
    <property type="match status" value="2"/>
</dbReference>
<dbReference type="Pfam" id="PF00528">
    <property type="entry name" value="BPD_transp_1"/>
    <property type="match status" value="2"/>
</dbReference>
<dbReference type="RefSeq" id="WP_322938002.1">
    <property type="nucleotide sequence ID" value="NZ_CP141059.1"/>
</dbReference>
<dbReference type="PANTHER" id="PTHR47737:SF1">
    <property type="entry name" value="GLYCINE BETAINE_PROLINE BETAINE TRANSPORT SYSTEM PERMEASE PROTEIN PROW"/>
    <property type="match status" value="1"/>
</dbReference>
<feature type="transmembrane region" description="Helical" evidence="7">
    <location>
        <begin position="311"/>
        <end position="333"/>
    </location>
</feature>
<feature type="transmembrane region" description="Helical" evidence="7">
    <location>
        <begin position="595"/>
        <end position="615"/>
    </location>
</feature>
<evidence type="ECO:0000256" key="6">
    <source>
        <dbReference type="ARBA" id="ARBA00023136"/>
    </source>
</evidence>
<feature type="transmembrane region" description="Helical" evidence="7">
    <location>
        <begin position="627"/>
        <end position="645"/>
    </location>
</feature>
<sequence length="679" mass="71347">MTTATVAPAKQVQPGAVPPPTEPTQGIPRWVWVLTILAGWIVVWSFTKGTDTLALSGQDQTDFHARLSDRVGTFGDNPVTQGIANFINAIIDSLRGLIATPTPPRPAPTIGWLGVTAVATWVGYAVANWRIALLVAASFLAFGLFGFWEDSIDLLIVTLVSVGFAVVIGFPLAILIALSSTAARVVTLGLDLLQTMPTFVYLIFVVILFGIGAPTAVICTLAYALPPIVRISGFGIRDVSPAAIEATDSLGQTTWQRLVKVQIPMARKTIILGLNQTILAALSMAIIASYINGPGLGKPVLSALTRNDFGAGLVPGLLIVLTGIMLDRTTTAASERSERVARGGGEDPRRRRLVLGALLVPVAVAVWYSRYAIDAANFPATTWGRSTADVANSWMGSITSVLDTVAGKLADLVSYGLLNPMESLLADSPWWLSCAGLLLLGVVIGGRKAIVPTVLCLAVIYQLDLWHDTMVVLNMTLVATLLVMVLGVVFGVWMARRRAVDLALRPLLDGGQTIPAFVYLIPVLALFGPTRFTAIVAAVIYAAPAAIKLVADGVRAVSPEVVEAGRSTGSTTWQEITKVQLPMAKGSLVLATNQGLLYVLAMVVIGGLVGAGALGYDVVFGLANGEYAGKGLAAGLSIVLLGIMIDRVMRSAAERAGAGAPARSGSVRSRGFGGWRRSG</sequence>
<dbReference type="CDD" id="cd06261">
    <property type="entry name" value="TM_PBP2"/>
    <property type="match status" value="2"/>
</dbReference>
<gene>
    <name evidence="10" type="ORF">SHK19_05045</name>
</gene>
<feature type="transmembrane region" description="Helical" evidence="7">
    <location>
        <begin position="129"/>
        <end position="148"/>
    </location>
</feature>
<feature type="region of interest" description="Disordered" evidence="8">
    <location>
        <begin position="660"/>
        <end position="679"/>
    </location>
</feature>
<dbReference type="PROSITE" id="PS50928">
    <property type="entry name" value="ABC_TM1"/>
    <property type="match status" value="2"/>
</dbReference>
<dbReference type="PANTHER" id="PTHR47737">
    <property type="entry name" value="GLYCINE BETAINE/PROLINE BETAINE TRANSPORT SYSTEM PERMEASE PROTEIN PROW"/>
    <property type="match status" value="1"/>
</dbReference>
<keyword evidence="5 7" id="KW-1133">Transmembrane helix</keyword>
<evidence type="ECO:0000256" key="4">
    <source>
        <dbReference type="ARBA" id="ARBA00022692"/>
    </source>
</evidence>
<evidence type="ECO:0000259" key="9">
    <source>
        <dbReference type="PROSITE" id="PS50928"/>
    </source>
</evidence>
<comment type="subcellular location">
    <subcellularLocation>
        <location evidence="7">Cell membrane</location>
        <topology evidence="7">Multi-pass membrane protein</topology>
    </subcellularLocation>
    <subcellularLocation>
        <location evidence="1">Membrane</location>
        <topology evidence="1">Multi-pass membrane protein</topology>
    </subcellularLocation>
</comment>
<feature type="domain" description="ABC transmembrane type-1" evidence="9">
    <location>
        <begin position="469"/>
        <end position="649"/>
    </location>
</feature>
<evidence type="ECO:0000256" key="8">
    <source>
        <dbReference type="SAM" id="MobiDB-lite"/>
    </source>
</evidence>
<name>A0ABZ0ZUV8_9ACTN</name>
<organism evidence="10 11">
    <name type="scientific">Nocardioides bizhenqiangii</name>
    <dbReference type="NCBI Taxonomy" id="3095076"/>
    <lineage>
        <taxon>Bacteria</taxon>
        <taxon>Bacillati</taxon>
        <taxon>Actinomycetota</taxon>
        <taxon>Actinomycetes</taxon>
        <taxon>Propionibacteriales</taxon>
        <taxon>Nocardioidaceae</taxon>
        <taxon>Nocardioides</taxon>
    </lineage>
</organism>
<feature type="transmembrane region" description="Helical" evidence="7">
    <location>
        <begin position="430"/>
        <end position="460"/>
    </location>
</feature>
<evidence type="ECO:0000256" key="5">
    <source>
        <dbReference type="ARBA" id="ARBA00022989"/>
    </source>
</evidence>